<proteinExistence type="inferred from homology"/>
<dbReference type="Gene3D" id="1.20.5.500">
    <property type="entry name" value="Single helix bin"/>
    <property type="match status" value="1"/>
</dbReference>
<dbReference type="Proteomes" id="UP000694701">
    <property type="component" value="Unplaced"/>
</dbReference>
<dbReference type="Gene3D" id="1.20.5.1160">
    <property type="entry name" value="Vasodilator-stimulated phosphoprotein"/>
    <property type="match status" value="1"/>
</dbReference>
<dbReference type="GO" id="GO:0045104">
    <property type="term" value="P:intermediate filament cytoskeleton organization"/>
    <property type="evidence" value="ECO:0007669"/>
    <property type="project" value="TreeGrafter"/>
</dbReference>
<dbReference type="SUPFAM" id="SSF64593">
    <property type="entry name" value="Intermediate filament protein, coiled coil region"/>
    <property type="match status" value="2"/>
</dbReference>
<comment type="similarity">
    <text evidence="3">Belongs to the intermediate filament family.</text>
</comment>
<evidence type="ECO:0000313" key="7">
    <source>
        <dbReference type="Ensembl" id="ENSCCRP00020067237.1"/>
    </source>
</evidence>
<evidence type="ECO:0000256" key="2">
    <source>
        <dbReference type="ARBA" id="ARBA00023054"/>
    </source>
</evidence>
<dbReference type="SMART" id="SM01391">
    <property type="entry name" value="Filament"/>
    <property type="match status" value="1"/>
</dbReference>
<feature type="region of interest" description="Disordered" evidence="5">
    <location>
        <begin position="24"/>
        <end position="53"/>
    </location>
</feature>
<feature type="domain" description="IF rod" evidence="6">
    <location>
        <begin position="88"/>
        <end position="384"/>
    </location>
</feature>
<reference evidence="7" key="1">
    <citation type="submission" date="2025-08" db="UniProtKB">
        <authorList>
            <consortium name="Ensembl"/>
        </authorList>
    </citation>
    <scope>IDENTIFICATION</scope>
</reference>
<dbReference type="FunFam" id="1.20.5.170:FF:000002">
    <property type="entry name" value="Type I keratin KA11"/>
    <property type="match status" value="1"/>
</dbReference>
<dbReference type="PROSITE" id="PS00226">
    <property type="entry name" value="IF_ROD_1"/>
    <property type="match status" value="1"/>
</dbReference>
<dbReference type="PANTHER" id="PTHR23239:SF375">
    <property type="entry name" value="KERATIN 18B"/>
    <property type="match status" value="1"/>
</dbReference>
<feature type="coiled-coil region" evidence="4">
    <location>
        <begin position="92"/>
        <end position="126"/>
    </location>
</feature>
<dbReference type="PRINTS" id="PR01248">
    <property type="entry name" value="TYPE1KERATIN"/>
</dbReference>
<dbReference type="Pfam" id="PF00038">
    <property type="entry name" value="Filament"/>
    <property type="match status" value="2"/>
</dbReference>
<dbReference type="Ensembl" id="ENSCCRT00020073964.1">
    <property type="protein sequence ID" value="ENSCCRP00020067237.1"/>
    <property type="gene ID" value="ENSCCRG00020031564.1"/>
</dbReference>
<organism evidence="7 8">
    <name type="scientific">Cyprinus carpio</name>
    <name type="common">Common carp</name>
    <dbReference type="NCBI Taxonomy" id="7962"/>
    <lineage>
        <taxon>Eukaryota</taxon>
        <taxon>Metazoa</taxon>
        <taxon>Chordata</taxon>
        <taxon>Craniata</taxon>
        <taxon>Vertebrata</taxon>
        <taxon>Euteleostomi</taxon>
        <taxon>Actinopterygii</taxon>
        <taxon>Neopterygii</taxon>
        <taxon>Teleostei</taxon>
        <taxon>Ostariophysi</taxon>
        <taxon>Cypriniformes</taxon>
        <taxon>Cyprinidae</taxon>
        <taxon>Cyprininae</taxon>
        <taxon>Cyprinus</taxon>
    </lineage>
</organism>
<dbReference type="GO" id="GO:0045095">
    <property type="term" value="C:keratin filament"/>
    <property type="evidence" value="ECO:0007669"/>
    <property type="project" value="TreeGrafter"/>
</dbReference>
<evidence type="ECO:0000256" key="1">
    <source>
        <dbReference type="ARBA" id="ARBA00022754"/>
    </source>
</evidence>
<name>A0A8C2GBN5_CYPCA</name>
<evidence type="ECO:0000259" key="6">
    <source>
        <dbReference type="PROSITE" id="PS51842"/>
    </source>
</evidence>
<dbReference type="InterPro" id="IPR039008">
    <property type="entry name" value="IF_rod_dom"/>
</dbReference>
<keyword evidence="1 3" id="KW-0403">Intermediate filament</keyword>
<dbReference type="PANTHER" id="PTHR23239">
    <property type="entry name" value="INTERMEDIATE FILAMENT"/>
    <property type="match status" value="1"/>
</dbReference>
<evidence type="ECO:0000256" key="4">
    <source>
        <dbReference type="SAM" id="Coils"/>
    </source>
</evidence>
<accession>A0A8C2GBN5</accession>
<sequence>MSFYAPQASHVSFTRSMPVHRAASTYGGAGGQGTRISSASSMSLRSAPRSGGISSSTAFKVSSAGMGAGSAGSLRASTASTGHVLGNEKGQMQNLNDRLATYLETVRRLEQENSKLEMQIREALEKGGPETRDYSKYNAILDDLRREVRDIVGLLCVCYRFENEMAIRQSVEGDIAGLKKVIDDTNMGRMNVEGEIESLKDELAFLKKNHENEVGELRNQISLSGVQVDVDAPKGQDLSQVMEEIRGNYEKIALKNAEELKMWHESQLSEVQGQVAQNTEALQGAQMEINDLRRQIQTLEIELASQQNLKASLEDTLRNTELRSNTEVERYNGLTLQLEAELSQLRSNITEQGQEYEALLNMKMKLEAEINTYKKLLDGGDFKLQDAIDDQE</sequence>
<dbReference type="InterPro" id="IPR018039">
    <property type="entry name" value="IF_conserved"/>
</dbReference>
<evidence type="ECO:0000256" key="3">
    <source>
        <dbReference type="RuleBase" id="RU000685"/>
    </source>
</evidence>
<dbReference type="Gene3D" id="1.20.5.170">
    <property type="match status" value="1"/>
</dbReference>
<dbReference type="InterPro" id="IPR002957">
    <property type="entry name" value="Keratin_I"/>
</dbReference>
<dbReference type="GO" id="GO:0005198">
    <property type="term" value="F:structural molecule activity"/>
    <property type="evidence" value="ECO:0007669"/>
    <property type="project" value="InterPro"/>
</dbReference>
<evidence type="ECO:0000313" key="8">
    <source>
        <dbReference type="Proteomes" id="UP000694701"/>
    </source>
</evidence>
<dbReference type="FunFam" id="1.20.5.500:FF:000001">
    <property type="entry name" value="Type II keratin 23"/>
    <property type="match status" value="1"/>
</dbReference>
<dbReference type="AlphaFoldDB" id="A0A8C2GBN5"/>
<keyword evidence="2 4" id="KW-0175">Coiled coil</keyword>
<protein>
    <submittedName>
        <fullName evidence="7">Keratin 18b</fullName>
    </submittedName>
</protein>
<feature type="coiled-coil region" evidence="4">
    <location>
        <begin position="189"/>
        <end position="220"/>
    </location>
</feature>
<evidence type="ECO:0000256" key="5">
    <source>
        <dbReference type="SAM" id="MobiDB-lite"/>
    </source>
</evidence>
<feature type="coiled-coil region" evidence="4">
    <location>
        <begin position="275"/>
        <end position="376"/>
    </location>
</feature>
<feature type="compositionally biased region" description="Low complexity" evidence="5">
    <location>
        <begin position="37"/>
        <end position="50"/>
    </location>
</feature>
<dbReference type="PROSITE" id="PS51842">
    <property type="entry name" value="IF_ROD_2"/>
    <property type="match status" value="1"/>
</dbReference>